<keyword evidence="2" id="KW-1185">Reference proteome</keyword>
<protein>
    <submittedName>
        <fullName evidence="1">Head-tail adaptor protein</fullName>
    </submittedName>
</protein>
<dbReference type="Gene3D" id="2.40.10.270">
    <property type="entry name" value="Bacteriophage SPP1 head-tail adaptor protein"/>
    <property type="match status" value="1"/>
</dbReference>
<dbReference type="Proteomes" id="UP001517376">
    <property type="component" value="Unassembled WGS sequence"/>
</dbReference>
<reference evidence="2" key="1">
    <citation type="submission" date="2020-01" db="EMBL/GenBank/DDBJ databases">
        <title>Sphingomonas sp. strain CSW-10.</title>
        <authorList>
            <person name="Chen W.-M."/>
        </authorList>
    </citation>
    <scope>NUCLEOTIDE SEQUENCE [LARGE SCALE GENOMIC DNA]</scope>
    <source>
        <strain evidence="2">CCP-1</strain>
    </source>
</reference>
<dbReference type="InterPro" id="IPR038666">
    <property type="entry name" value="SSP1_head-tail_sf"/>
</dbReference>
<name>A0ABW9Y950_9RHOB</name>
<sequence>MRAVRLTRALVLEAAARVADGAGGFAEVWQVRGTVWAEVRPGAGRSGNALGAAVAVQPLRIVVRGLPAGHAMRPAAGMRFRDGARLFRLLAVTEADAGGRFLICAAEEVSG</sequence>
<dbReference type="RefSeq" id="WP_161767732.1">
    <property type="nucleotide sequence ID" value="NZ_JAAATW010000003.1"/>
</dbReference>
<comment type="caution">
    <text evidence="1">The sequence shown here is derived from an EMBL/GenBank/DDBJ whole genome shotgun (WGS) entry which is preliminary data.</text>
</comment>
<accession>A0ABW9Y950</accession>
<organism evidence="1 2">
    <name type="scientific">Paragemmobacter ruber</name>
    <dbReference type="NCBI Taxonomy" id="1985673"/>
    <lineage>
        <taxon>Bacteria</taxon>
        <taxon>Pseudomonadati</taxon>
        <taxon>Pseudomonadota</taxon>
        <taxon>Alphaproteobacteria</taxon>
        <taxon>Rhodobacterales</taxon>
        <taxon>Paracoccaceae</taxon>
        <taxon>Paragemmobacter</taxon>
    </lineage>
</organism>
<evidence type="ECO:0000313" key="2">
    <source>
        <dbReference type="Proteomes" id="UP001517376"/>
    </source>
</evidence>
<dbReference type="InterPro" id="IPR008767">
    <property type="entry name" value="Phage_SPP1_head-tail_adaptor"/>
</dbReference>
<dbReference type="Pfam" id="PF05521">
    <property type="entry name" value="Phage_HCP"/>
    <property type="match status" value="1"/>
</dbReference>
<evidence type="ECO:0000313" key="1">
    <source>
        <dbReference type="EMBL" id="NBE08684.1"/>
    </source>
</evidence>
<gene>
    <name evidence="1" type="ORF">GU920_14175</name>
</gene>
<proteinExistence type="predicted"/>
<dbReference type="EMBL" id="JAAATW010000003">
    <property type="protein sequence ID" value="NBE08684.1"/>
    <property type="molecule type" value="Genomic_DNA"/>
</dbReference>